<dbReference type="GO" id="GO:0005524">
    <property type="term" value="F:ATP binding"/>
    <property type="evidence" value="ECO:0007669"/>
    <property type="project" value="UniProtKB-KW"/>
</dbReference>
<dbReference type="PANTHER" id="PTHR43790">
    <property type="entry name" value="CARBOHYDRATE TRANSPORT ATP-BINDING PROTEIN MG119-RELATED"/>
    <property type="match status" value="1"/>
</dbReference>
<name>A0A6B1G5N3_9CHLR</name>
<keyword evidence="1" id="KW-0547">Nucleotide-binding</keyword>
<sequence length="378" mass="40939">DPNAIIEDLPVGVQQRVEILKALYRKADILILDEPTSVLTPQEIEGLFEVMELLRSQGKSIIFITHKLKEVLRIADRIAVLRRGEMVGEADPASVSQEDLAALMVGRKVTLEVEKEPASGGEVLLQIRDIEAFTDLGEHALRGVSLDVRAGEIVGVAGVQGNGQTELVEVVTGLRPATAGTVLINGVDMTNASPRRITEEGAICHVPEDRHMYGMVDAYSVADNLVLSSYYKRPFSSGLTMNEQAIAQHAEELVAQFDVRTPSVRTSGASLSGGNQQKMVVAREFGRPIRLLVAAQPTRGIDVGSIEFIHSQIVDKRDEGVAVLLVSYELDEIMALSDRIAVMFHGQVSAILPRNQATREKIGLLMAGVSVDDESSTG</sequence>
<dbReference type="PROSITE" id="PS00211">
    <property type="entry name" value="ABC_TRANSPORTER_1"/>
    <property type="match status" value="1"/>
</dbReference>
<proteinExistence type="predicted"/>
<dbReference type="InterPro" id="IPR017871">
    <property type="entry name" value="ABC_transporter-like_CS"/>
</dbReference>
<accession>A0A6B1G5N3</accession>
<dbReference type="SUPFAM" id="SSF52540">
    <property type="entry name" value="P-loop containing nucleoside triphosphate hydrolases"/>
    <property type="match status" value="2"/>
</dbReference>
<dbReference type="GO" id="GO:0016887">
    <property type="term" value="F:ATP hydrolysis activity"/>
    <property type="evidence" value="ECO:0007669"/>
    <property type="project" value="InterPro"/>
</dbReference>
<feature type="domain" description="ABC transporter" evidence="3">
    <location>
        <begin position="125"/>
        <end position="370"/>
    </location>
</feature>
<reference evidence="4" key="1">
    <citation type="submission" date="2019-09" db="EMBL/GenBank/DDBJ databases">
        <title>Characterisation of the sponge microbiome using genome-centric metagenomics.</title>
        <authorList>
            <person name="Engelberts J.P."/>
            <person name="Robbins S.J."/>
            <person name="De Goeij J.M."/>
            <person name="Aranda M."/>
            <person name="Bell S.C."/>
            <person name="Webster N.S."/>
        </authorList>
    </citation>
    <scope>NUCLEOTIDE SEQUENCE</scope>
    <source>
        <strain evidence="4">SB0675_bin_29</strain>
    </source>
</reference>
<dbReference type="InterPro" id="IPR027417">
    <property type="entry name" value="P-loop_NTPase"/>
</dbReference>
<dbReference type="Pfam" id="PF00005">
    <property type="entry name" value="ABC_tran"/>
    <property type="match status" value="1"/>
</dbReference>
<evidence type="ECO:0000259" key="3">
    <source>
        <dbReference type="PROSITE" id="PS50893"/>
    </source>
</evidence>
<gene>
    <name evidence="4" type="ORF">F4148_06510</name>
</gene>
<feature type="non-terminal residue" evidence="4">
    <location>
        <position position="1"/>
    </location>
</feature>
<comment type="caution">
    <text evidence="4">The sequence shown here is derived from an EMBL/GenBank/DDBJ whole genome shotgun (WGS) entry which is preliminary data.</text>
</comment>
<evidence type="ECO:0000256" key="1">
    <source>
        <dbReference type="ARBA" id="ARBA00022741"/>
    </source>
</evidence>
<dbReference type="AlphaFoldDB" id="A0A6B1G5N3"/>
<protein>
    <submittedName>
        <fullName evidence="4">ABC transporter ATP-binding protein</fullName>
    </submittedName>
</protein>
<dbReference type="InterPro" id="IPR050107">
    <property type="entry name" value="ABC_carbohydrate_import_ATPase"/>
</dbReference>
<dbReference type="Gene3D" id="3.40.50.300">
    <property type="entry name" value="P-loop containing nucleotide triphosphate hydrolases"/>
    <property type="match status" value="2"/>
</dbReference>
<keyword evidence="2 4" id="KW-0067">ATP-binding</keyword>
<dbReference type="InterPro" id="IPR003439">
    <property type="entry name" value="ABC_transporter-like_ATP-bd"/>
</dbReference>
<evidence type="ECO:0000313" key="4">
    <source>
        <dbReference type="EMBL" id="MYH61414.1"/>
    </source>
</evidence>
<organism evidence="4">
    <name type="scientific">Caldilineaceae bacterium SB0675_bin_29</name>
    <dbReference type="NCBI Taxonomy" id="2605266"/>
    <lineage>
        <taxon>Bacteria</taxon>
        <taxon>Bacillati</taxon>
        <taxon>Chloroflexota</taxon>
        <taxon>Caldilineae</taxon>
        <taxon>Caldilineales</taxon>
        <taxon>Caldilineaceae</taxon>
    </lineage>
</organism>
<dbReference type="EMBL" id="VYDA01000244">
    <property type="protein sequence ID" value="MYH61414.1"/>
    <property type="molecule type" value="Genomic_DNA"/>
</dbReference>
<dbReference type="CDD" id="cd03215">
    <property type="entry name" value="ABC_Carb_Monos_II"/>
    <property type="match status" value="1"/>
</dbReference>
<dbReference type="PANTHER" id="PTHR43790:SF4">
    <property type="entry name" value="GUANOSINE IMPORT ATP-BINDING PROTEIN NUPO"/>
    <property type="match status" value="1"/>
</dbReference>
<evidence type="ECO:0000256" key="2">
    <source>
        <dbReference type="ARBA" id="ARBA00022840"/>
    </source>
</evidence>
<dbReference type="PROSITE" id="PS50893">
    <property type="entry name" value="ABC_TRANSPORTER_2"/>
    <property type="match status" value="1"/>
</dbReference>